<keyword evidence="3" id="KW-0479">Metal-binding</keyword>
<dbReference type="Pfam" id="PF01435">
    <property type="entry name" value="Peptidase_M48"/>
    <property type="match status" value="1"/>
</dbReference>
<comment type="caution">
    <text evidence="9">The sequence shown here is derived from an EMBL/GenBank/DDBJ whole genome shotgun (WGS) entry which is preliminary data.</text>
</comment>
<gene>
    <name evidence="9" type="ORF">GGR27_002343</name>
</gene>
<evidence type="ECO:0000256" key="2">
    <source>
        <dbReference type="ARBA" id="ARBA00022670"/>
    </source>
</evidence>
<evidence type="ECO:0000256" key="1">
    <source>
        <dbReference type="ARBA" id="ARBA00001947"/>
    </source>
</evidence>
<dbReference type="Gene3D" id="3.30.2010.10">
    <property type="entry name" value="Metalloproteases ('zincins'), catalytic domain"/>
    <property type="match status" value="1"/>
</dbReference>
<evidence type="ECO:0000256" key="5">
    <source>
        <dbReference type="ARBA" id="ARBA00022833"/>
    </source>
</evidence>
<dbReference type="RefSeq" id="WP_168037591.1">
    <property type="nucleotide sequence ID" value="NZ_JAATJH010000003.1"/>
</dbReference>
<reference evidence="9 10" key="1">
    <citation type="submission" date="2020-03" db="EMBL/GenBank/DDBJ databases">
        <title>Genomic Encyclopedia of Type Strains, Phase IV (KMG-IV): sequencing the most valuable type-strain genomes for metagenomic binning, comparative biology and taxonomic classification.</title>
        <authorList>
            <person name="Goeker M."/>
        </authorList>
    </citation>
    <scope>NUCLEOTIDE SEQUENCE [LARGE SCALE GENOMIC DNA]</scope>
    <source>
        <strain evidence="9 10">DSM 105096</strain>
    </source>
</reference>
<evidence type="ECO:0000313" key="10">
    <source>
        <dbReference type="Proteomes" id="UP000770785"/>
    </source>
</evidence>
<sequence>MIRHIFRLGLLVGLSLLCSPLVSGQNTSVKPSKYQPRDTAAFYTSLRQIRKQALETAGADLPAPHRDAYFSRTDHIIRGVEADGFLFDSTLTTHLTTIMTTLIDSNGIDLTPTILVSRSPVINAYSLGNGMFNIYNGLLRGVKTNDHLAFVLAHELAHDQLEHYQRTVAKIPTEVVQIDDYRKHYKQQRKAFRKRLRSEGRERIMNEYKQAAYRKGAFSRQKELEADSLALLYLAKTDYDLQGGIRGLSYFDETPPFDVEIDELTRHLSTAKQPLKENWLRARKDKPEATDAKQANAAAWNQDSLSSHPDLALRLAKLEFDTTYQEPTPPVNLHGFRQLSIQETLLSYQKMEYPAHTILLSIRYLEDEPGYEDFYYGIILDAMMTGYLAKEARQLAEKVPPAYFFGAPGSKALCRLFYRTNATQFGTYLRSLVEEKVAAYPDSVYLNQVADRINYYFSGAGRGRQ</sequence>
<organism evidence="9 10">
    <name type="scientific">Neolewinella antarctica</name>
    <dbReference type="NCBI Taxonomy" id="442734"/>
    <lineage>
        <taxon>Bacteria</taxon>
        <taxon>Pseudomonadati</taxon>
        <taxon>Bacteroidota</taxon>
        <taxon>Saprospiria</taxon>
        <taxon>Saprospirales</taxon>
        <taxon>Lewinellaceae</taxon>
        <taxon>Neolewinella</taxon>
    </lineage>
</organism>
<name>A0ABX0XD49_9BACT</name>
<evidence type="ECO:0000256" key="7">
    <source>
        <dbReference type="SAM" id="SignalP"/>
    </source>
</evidence>
<dbReference type="PANTHER" id="PTHR22726">
    <property type="entry name" value="METALLOENDOPEPTIDASE OMA1"/>
    <property type="match status" value="1"/>
</dbReference>
<evidence type="ECO:0000259" key="8">
    <source>
        <dbReference type="Pfam" id="PF01435"/>
    </source>
</evidence>
<feature type="signal peptide" evidence="7">
    <location>
        <begin position="1"/>
        <end position="24"/>
    </location>
</feature>
<keyword evidence="5" id="KW-0862">Zinc</keyword>
<evidence type="ECO:0000256" key="3">
    <source>
        <dbReference type="ARBA" id="ARBA00022723"/>
    </source>
</evidence>
<accession>A0ABX0XD49</accession>
<protein>
    <recommendedName>
        <fullName evidence="8">Peptidase M48 domain-containing protein</fullName>
    </recommendedName>
</protein>
<feature type="chain" id="PRO_5047189943" description="Peptidase M48 domain-containing protein" evidence="7">
    <location>
        <begin position="25"/>
        <end position="465"/>
    </location>
</feature>
<proteinExistence type="predicted"/>
<dbReference type="PANTHER" id="PTHR22726:SF1">
    <property type="entry name" value="METALLOENDOPEPTIDASE OMA1, MITOCHONDRIAL"/>
    <property type="match status" value="1"/>
</dbReference>
<feature type="domain" description="Peptidase M48" evidence="8">
    <location>
        <begin position="93"/>
        <end position="319"/>
    </location>
</feature>
<comment type="cofactor">
    <cofactor evidence="1">
        <name>Zn(2+)</name>
        <dbReference type="ChEBI" id="CHEBI:29105"/>
    </cofactor>
</comment>
<dbReference type="InterPro" id="IPR051156">
    <property type="entry name" value="Mito/Outer_Membr_Metalloprot"/>
</dbReference>
<keyword evidence="6" id="KW-0482">Metalloprotease</keyword>
<evidence type="ECO:0000256" key="6">
    <source>
        <dbReference type="ARBA" id="ARBA00023049"/>
    </source>
</evidence>
<dbReference type="EMBL" id="JAATJH010000003">
    <property type="protein sequence ID" value="NJC26833.1"/>
    <property type="molecule type" value="Genomic_DNA"/>
</dbReference>
<evidence type="ECO:0000313" key="9">
    <source>
        <dbReference type="EMBL" id="NJC26833.1"/>
    </source>
</evidence>
<dbReference type="Proteomes" id="UP000770785">
    <property type="component" value="Unassembled WGS sequence"/>
</dbReference>
<keyword evidence="4" id="KW-0378">Hydrolase</keyword>
<dbReference type="InterPro" id="IPR001915">
    <property type="entry name" value="Peptidase_M48"/>
</dbReference>
<keyword evidence="2" id="KW-0645">Protease</keyword>
<keyword evidence="10" id="KW-1185">Reference proteome</keyword>
<evidence type="ECO:0000256" key="4">
    <source>
        <dbReference type="ARBA" id="ARBA00022801"/>
    </source>
</evidence>
<keyword evidence="7" id="KW-0732">Signal</keyword>